<feature type="compositionally biased region" description="Low complexity" evidence="1">
    <location>
        <begin position="183"/>
        <end position="208"/>
    </location>
</feature>
<evidence type="ECO:0000256" key="2">
    <source>
        <dbReference type="SAM" id="SignalP"/>
    </source>
</evidence>
<dbReference type="InterPro" id="IPR002200">
    <property type="entry name" value="Elicitin"/>
</dbReference>
<feature type="compositionally biased region" description="Polar residues" evidence="1">
    <location>
        <begin position="161"/>
        <end position="170"/>
    </location>
</feature>
<dbReference type="SMART" id="SM01187">
    <property type="entry name" value="Elicitin"/>
    <property type="match status" value="1"/>
</dbReference>
<feature type="signal peptide" evidence="2">
    <location>
        <begin position="1"/>
        <end position="18"/>
    </location>
</feature>
<keyword evidence="4" id="KW-1185">Reference proteome</keyword>
<evidence type="ECO:0000256" key="1">
    <source>
        <dbReference type="SAM" id="MobiDB-lite"/>
    </source>
</evidence>
<name>A0A9W6YDX1_9STRA</name>
<sequence>MVSTRSSILLVAVTSALALQGNVDAAVCDADNYSKVAAAAQTLHANCESWAAYLTSGGVWTCESTCRDAVVNFVDTLPDCTFGGPNGQNYRHIVEGMVATCNGVVSSASHSTTAAPSSTTTTPAATTATPSSTTTTPNATTAAPGSTTAASSSNSSESATVTNPPTSQADTPVANADCRDSADTTTSASASADTAGSPASDISTTSSASSPIASTVVVLLVAVAGSLLH</sequence>
<accession>A0A9W6YDX1</accession>
<feature type="compositionally biased region" description="Low complexity" evidence="1">
    <location>
        <begin position="109"/>
        <end position="160"/>
    </location>
</feature>
<evidence type="ECO:0000313" key="4">
    <source>
        <dbReference type="Proteomes" id="UP001165121"/>
    </source>
</evidence>
<feature type="region of interest" description="Disordered" evidence="1">
    <location>
        <begin position="109"/>
        <end position="208"/>
    </location>
</feature>
<protein>
    <submittedName>
        <fullName evidence="3">Unnamed protein product</fullName>
    </submittedName>
</protein>
<gene>
    <name evidence="3" type="ORF">Pfra01_002665800</name>
</gene>
<dbReference type="AlphaFoldDB" id="A0A9W6YDX1"/>
<proteinExistence type="predicted"/>
<dbReference type="GO" id="GO:0005576">
    <property type="term" value="C:extracellular region"/>
    <property type="evidence" value="ECO:0007669"/>
    <property type="project" value="InterPro"/>
</dbReference>
<organism evidence="3 4">
    <name type="scientific">Phytophthora fragariaefolia</name>
    <dbReference type="NCBI Taxonomy" id="1490495"/>
    <lineage>
        <taxon>Eukaryota</taxon>
        <taxon>Sar</taxon>
        <taxon>Stramenopiles</taxon>
        <taxon>Oomycota</taxon>
        <taxon>Peronosporomycetes</taxon>
        <taxon>Peronosporales</taxon>
        <taxon>Peronosporaceae</taxon>
        <taxon>Phytophthora</taxon>
    </lineage>
</organism>
<reference evidence="3" key="1">
    <citation type="submission" date="2023-04" db="EMBL/GenBank/DDBJ databases">
        <title>Phytophthora fragariaefolia NBRC 109709.</title>
        <authorList>
            <person name="Ichikawa N."/>
            <person name="Sato H."/>
            <person name="Tonouchi N."/>
        </authorList>
    </citation>
    <scope>NUCLEOTIDE SEQUENCE</scope>
    <source>
        <strain evidence="3">NBRC 109709</strain>
    </source>
</reference>
<dbReference type="EMBL" id="BSXT01005715">
    <property type="protein sequence ID" value="GMF61205.1"/>
    <property type="molecule type" value="Genomic_DNA"/>
</dbReference>
<evidence type="ECO:0000313" key="3">
    <source>
        <dbReference type="EMBL" id="GMF61205.1"/>
    </source>
</evidence>
<dbReference type="OrthoDB" id="119386at2759"/>
<dbReference type="Proteomes" id="UP001165121">
    <property type="component" value="Unassembled WGS sequence"/>
</dbReference>
<comment type="caution">
    <text evidence="3">The sequence shown here is derived from an EMBL/GenBank/DDBJ whole genome shotgun (WGS) entry which is preliminary data.</text>
</comment>
<feature type="chain" id="PRO_5040957243" evidence="2">
    <location>
        <begin position="19"/>
        <end position="229"/>
    </location>
</feature>
<keyword evidence="2" id="KW-0732">Signal</keyword>